<evidence type="ECO:0000313" key="2">
    <source>
        <dbReference type="Proteomes" id="UP001596241"/>
    </source>
</evidence>
<dbReference type="Gene3D" id="3.30.460.40">
    <property type="match status" value="1"/>
</dbReference>
<gene>
    <name evidence="1" type="ORF">ACFP3M_10750</name>
</gene>
<organism evidence="1 2">
    <name type="scientific">Streptomyces ramulosus</name>
    <dbReference type="NCBI Taxonomy" id="47762"/>
    <lineage>
        <taxon>Bacteria</taxon>
        <taxon>Bacillati</taxon>
        <taxon>Actinomycetota</taxon>
        <taxon>Actinomycetes</taxon>
        <taxon>Kitasatosporales</taxon>
        <taxon>Streptomycetaceae</taxon>
        <taxon>Streptomyces</taxon>
    </lineage>
</organism>
<comment type="caution">
    <text evidence="1">The sequence shown here is derived from an EMBL/GenBank/DDBJ whole genome shotgun (WGS) entry which is preliminary data.</text>
</comment>
<protein>
    <submittedName>
        <fullName evidence="1">Nucleotidyltransferase domain-containing protein</fullName>
    </submittedName>
</protein>
<name>A0ABW1FGK2_9ACTN</name>
<proteinExistence type="predicted"/>
<sequence length="188" mass="21194">MAAAFDGHGSRWWVAGGYAIEWAVGRRFRGHADIDVLVLRRDHLVVQRALPDWEWWAADAPGRLRPWRPGETLPTRVHDIWCRPDPGAPWRLQVMLDESRGGEWNSRRDPGVRRPLDALTGASPAAGGIPYLTPEVQLYYKAKDPRPKDEADFRAALPVLTTPQRHWLAAAITRTYGAPHPWIACLTG</sequence>
<accession>A0ABW1FGK2</accession>
<dbReference type="InterPro" id="IPR019646">
    <property type="entry name" value="Aminoglyc_AdlTrfase"/>
</dbReference>
<evidence type="ECO:0000313" key="1">
    <source>
        <dbReference type="EMBL" id="MFC5893291.1"/>
    </source>
</evidence>
<dbReference type="Pfam" id="PF10706">
    <property type="entry name" value="Aminoglyc_resit"/>
    <property type="match status" value="1"/>
</dbReference>
<reference evidence="2" key="1">
    <citation type="journal article" date="2019" name="Int. J. Syst. Evol. Microbiol.">
        <title>The Global Catalogue of Microorganisms (GCM) 10K type strain sequencing project: providing services to taxonomists for standard genome sequencing and annotation.</title>
        <authorList>
            <consortium name="The Broad Institute Genomics Platform"/>
            <consortium name="The Broad Institute Genome Sequencing Center for Infectious Disease"/>
            <person name="Wu L."/>
            <person name="Ma J."/>
        </authorList>
    </citation>
    <scope>NUCLEOTIDE SEQUENCE [LARGE SCALE GENOMIC DNA]</scope>
    <source>
        <strain evidence="2">CGMCC 1.15809</strain>
    </source>
</reference>
<dbReference type="EMBL" id="JBHSPW010000004">
    <property type="protein sequence ID" value="MFC5893291.1"/>
    <property type="molecule type" value="Genomic_DNA"/>
</dbReference>
<keyword evidence="2" id="KW-1185">Reference proteome</keyword>
<dbReference type="Proteomes" id="UP001596241">
    <property type="component" value="Unassembled WGS sequence"/>
</dbReference>
<dbReference type="RefSeq" id="WP_345079223.1">
    <property type="nucleotide sequence ID" value="NZ_BAAAWG010000004.1"/>
</dbReference>